<dbReference type="EMBL" id="MU855937">
    <property type="protein sequence ID" value="KAK3898440.1"/>
    <property type="molecule type" value="Genomic_DNA"/>
</dbReference>
<name>A0AAN6MCV5_9PEZI</name>
<dbReference type="SUPFAM" id="SSF54106">
    <property type="entry name" value="LysM domain"/>
    <property type="match status" value="1"/>
</dbReference>
<gene>
    <name evidence="6" type="ORF">C8A05DRAFT_18986</name>
</gene>
<accession>A0AAN6MCV5</accession>
<evidence type="ECO:0000256" key="3">
    <source>
        <dbReference type="ARBA" id="ARBA00044955"/>
    </source>
</evidence>
<feature type="domain" description="LysM" evidence="5">
    <location>
        <begin position="232"/>
        <end position="277"/>
    </location>
</feature>
<dbReference type="Pfam" id="PF01476">
    <property type="entry name" value="LysM"/>
    <property type="match status" value="2"/>
</dbReference>
<evidence type="ECO:0000256" key="1">
    <source>
        <dbReference type="ARBA" id="ARBA00022669"/>
    </source>
</evidence>
<feature type="chain" id="PRO_5043004908" description="LysM domain-containing protein" evidence="4">
    <location>
        <begin position="25"/>
        <end position="611"/>
    </location>
</feature>
<evidence type="ECO:0000313" key="6">
    <source>
        <dbReference type="EMBL" id="KAK3898440.1"/>
    </source>
</evidence>
<reference evidence="6" key="1">
    <citation type="journal article" date="2023" name="Mol. Phylogenet. Evol.">
        <title>Genome-scale phylogeny and comparative genomics of the fungal order Sordariales.</title>
        <authorList>
            <person name="Hensen N."/>
            <person name="Bonometti L."/>
            <person name="Westerberg I."/>
            <person name="Brannstrom I.O."/>
            <person name="Guillou S."/>
            <person name="Cros-Aarteil S."/>
            <person name="Calhoun S."/>
            <person name="Haridas S."/>
            <person name="Kuo A."/>
            <person name="Mondo S."/>
            <person name="Pangilinan J."/>
            <person name="Riley R."/>
            <person name="LaButti K."/>
            <person name="Andreopoulos B."/>
            <person name="Lipzen A."/>
            <person name="Chen C."/>
            <person name="Yan M."/>
            <person name="Daum C."/>
            <person name="Ng V."/>
            <person name="Clum A."/>
            <person name="Steindorff A."/>
            <person name="Ohm R.A."/>
            <person name="Martin F."/>
            <person name="Silar P."/>
            <person name="Natvig D.O."/>
            <person name="Lalanne C."/>
            <person name="Gautier V."/>
            <person name="Ament-Velasquez S.L."/>
            <person name="Kruys A."/>
            <person name="Hutchinson M.I."/>
            <person name="Powell A.J."/>
            <person name="Barry K."/>
            <person name="Miller A.N."/>
            <person name="Grigoriev I.V."/>
            <person name="Debuchy R."/>
            <person name="Gladieux P."/>
            <person name="Hiltunen Thoren M."/>
            <person name="Johannesson H."/>
        </authorList>
    </citation>
    <scope>NUCLEOTIDE SEQUENCE</scope>
    <source>
        <strain evidence="6">CBS 103.79</strain>
    </source>
</reference>
<dbReference type="PANTHER" id="PTHR34997">
    <property type="entry name" value="AM15"/>
    <property type="match status" value="1"/>
</dbReference>
<evidence type="ECO:0000259" key="5">
    <source>
        <dbReference type="PROSITE" id="PS51782"/>
    </source>
</evidence>
<dbReference type="GO" id="GO:0008061">
    <property type="term" value="F:chitin binding"/>
    <property type="evidence" value="ECO:0007669"/>
    <property type="project" value="UniProtKB-KW"/>
</dbReference>
<evidence type="ECO:0000313" key="7">
    <source>
        <dbReference type="Proteomes" id="UP001303889"/>
    </source>
</evidence>
<dbReference type="Gene3D" id="3.10.350.10">
    <property type="entry name" value="LysM domain"/>
    <property type="match status" value="3"/>
</dbReference>
<feature type="signal peptide" evidence="4">
    <location>
        <begin position="1"/>
        <end position="24"/>
    </location>
</feature>
<dbReference type="Proteomes" id="UP001303889">
    <property type="component" value="Unassembled WGS sequence"/>
</dbReference>
<evidence type="ECO:0000256" key="4">
    <source>
        <dbReference type="SAM" id="SignalP"/>
    </source>
</evidence>
<proteinExistence type="inferred from homology"/>
<dbReference type="PROSITE" id="PS51782">
    <property type="entry name" value="LYSM"/>
    <property type="match status" value="2"/>
</dbReference>
<evidence type="ECO:0000256" key="2">
    <source>
        <dbReference type="ARBA" id="ARBA00023026"/>
    </source>
</evidence>
<dbReference type="PANTHER" id="PTHR34997:SF16">
    <property type="entry name" value="LYSM DOMAIN-CONTAINING PROTEIN"/>
    <property type="match status" value="1"/>
</dbReference>
<protein>
    <recommendedName>
        <fullName evidence="5">LysM domain-containing protein</fullName>
    </recommendedName>
</protein>
<dbReference type="InterPro" id="IPR018392">
    <property type="entry name" value="LysM"/>
</dbReference>
<keyword evidence="2" id="KW-0843">Virulence</keyword>
<sequence>MRATTLTRQIIATCLLLFTLGGRAQVQLLNITSQTAPGLSSTCLAVLNQQVACNTTLAVLGRSGSLRIYSDQFLVGLCTSSCSSSLTTWLRRVSGACGAASYMPLDASSQTQVIPAYFAEKYLEYYQQTCLPGAGGSFCNAVIGTAAGINPDNQAITQTPNPTMLCNSCYLSLISTQLQQPLASNAAIASMYIALTSSCHVTSMPTTPLTTTTSCASTTATSTATATGCAGTTYTVQAGDTCQSLSYSQNIGTISLLMANNLQAYCNAFPTSGTLCIPSSLTCTPYTVQLNDTCASIALAQTGAQVSYAQILSWNPSLGGACGLIGQYVGYTICISSPGGYSGPTAGPVPTTVTSTAPTDTVKWTPFSMLTMTSNGSAPAQPSAIAPFANGTRDDCGQYVTAPVLVNATANLTSNDCAAVASAVGVALSDFAAWNSLSLAPSCTLTSGLRYCSAPFVTQSNATAACVQFELPDPGYDCVQFVRQYGVDITEFVAWNPDVGSSCDEFSQSLEYCIAVLGYRQPGIISTCNKFVMPNDTNWIDEPCTLMETAYGLSHPRFVAWNPAVQQNCSGLSPGYEYCVSIPNYKPTYTTPSPATYTEPAASYLTASSSS</sequence>
<keyword evidence="7" id="KW-1185">Reference proteome</keyword>
<dbReference type="AlphaFoldDB" id="A0AAN6MCV5"/>
<reference evidence="6" key="2">
    <citation type="submission" date="2023-05" db="EMBL/GenBank/DDBJ databases">
        <authorList>
            <consortium name="Lawrence Berkeley National Laboratory"/>
            <person name="Steindorff A."/>
            <person name="Hensen N."/>
            <person name="Bonometti L."/>
            <person name="Westerberg I."/>
            <person name="Brannstrom I.O."/>
            <person name="Guillou S."/>
            <person name="Cros-Aarteil S."/>
            <person name="Calhoun S."/>
            <person name="Haridas S."/>
            <person name="Kuo A."/>
            <person name="Mondo S."/>
            <person name="Pangilinan J."/>
            <person name="Riley R."/>
            <person name="Labutti K."/>
            <person name="Andreopoulos B."/>
            <person name="Lipzen A."/>
            <person name="Chen C."/>
            <person name="Yanf M."/>
            <person name="Daum C."/>
            <person name="Ng V."/>
            <person name="Clum A."/>
            <person name="Ohm R."/>
            <person name="Martin F."/>
            <person name="Silar P."/>
            <person name="Natvig D."/>
            <person name="Lalanne C."/>
            <person name="Gautier V."/>
            <person name="Ament-Velasquez S.L."/>
            <person name="Kruys A."/>
            <person name="Hutchinson M.I."/>
            <person name="Powell A.J."/>
            <person name="Barry K."/>
            <person name="Miller A.N."/>
            <person name="Grigoriev I.V."/>
            <person name="Debuchy R."/>
            <person name="Gladieux P."/>
            <person name="Thoren M.H."/>
            <person name="Johannesson H."/>
        </authorList>
    </citation>
    <scope>NUCLEOTIDE SEQUENCE</scope>
    <source>
        <strain evidence="6">CBS 103.79</strain>
    </source>
</reference>
<dbReference type="CDD" id="cd00118">
    <property type="entry name" value="LysM"/>
    <property type="match status" value="2"/>
</dbReference>
<feature type="domain" description="LysM" evidence="5">
    <location>
        <begin position="284"/>
        <end position="335"/>
    </location>
</feature>
<keyword evidence="4" id="KW-0732">Signal</keyword>
<dbReference type="SMART" id="SM00257">
    <property type="entry name" value="LysM"/>
    <property type="match status" value="2"/>
</dbReference>
<keyword evidence="1" id="KW-0147">Chitin-binding</keyword>
<comment type="similarity">
    <text evidence="3">Belongs to the secreted LysM effector family.</text>
</comment>
<dbReference type="InterPro" id="IPR052210">
    <property type="entry name" value="LysM1-like"/>
</dbReference>
<dbReference type="InterPro" id="IPR036779">
    <property type="entry name" value="LysM_dom_sf"/>
</dbReference>
<comment type="caution">
    <text evidence="6">The sequence shown here is derived from an EMBL/GenBank/DDBJ whole genome shotgun (WGS) entry which is preliminary data.</text>
</comment>
<organism evidence="6 7">
    <name type="scientific">Staphylotrichum tortipilum</name>
    <dbReference type="NCBI Taxonomy" id="2831512"/>
    <lineage>
        <taxon>Eukaryota</taxon>
        <taxon>Fungi</taxon>
        <taxon>Dikarya</taxon>
        <taxon>Ascomycota</taxon>
        <taxon>Pezizomycotina</taxon>
        <taxon>Sordariomycetes</taxon>
        <taxon>Sordariomycetidae</taxon>
        <taxon>Sordariales</taxon>
        <taxon>Chaetomiaceae</taxon>
        <taxon>Staphylotrichum</taxon>
    </lineage>
</organism>